<comment type="caution">
    <text evidence="14">The sequence shown here is derived from an EMBL/GenBank/DDBJ whole genome shotgun (WGS) entry which is preliminary data.</text>
</comment>
<dbReference type="InterPro" id="IPR038603">
    <property type="entry name" value="Znf_FCS_sf"/>
</dbReference>
<dbReference type="Pfam" id="PF21319">
    <property type="entry name" value="zf-FCS_1"/>
    <property type="match status" value="1"/>
</dbReference>
<dbReference type="GO" id="GO:0042393">
    <property type="term" value="F:histone binding"/>
    <property type="evidence" value="ECO:0007669"/>
    <property type="project" value="TreeGrafter"/>
</dbReference>
<dbReference type="SMART" id="SM00561">
    <property type="entry name" value="MBT"/>
    <property type="match status" value="2"/>
</dbReference>
<dbReference type="Pfam" id="PF02820">
    <property type="entry name" value="MBT"/>
    <property type="match status" value="2"/>
</dbReference>
<dbReference type="GO" id="GO:0008270">
    <property type="term" value="F:zinc ion binding"/>
    <property type="evidence" value="ECO:0007669"/>
    <property type="project" value="UniProtKB-KW"/>
</dbReference>
<evidence type="ECO:0000256" key="1">
    <source>
        <dbReference type="ARBA" id="ARBA00004123"/>
    </source>
</evidence>
<dbReference type="InterPro" id="IPR050548">
    <property type="entry name" value="PcG_chromatin_remod_factors"/>
</dbReference>
<keyword evidence="5" id="KW-0862">Zinc</keyword>
<gene>
    <name evidence="14" type="ORF">CUNI_LOCUS1328</name>
</gene>
<dbReference type="SUPFAM" id="SSF63748">
    <property type="entry name" value="Tudor/PWWP/MBT"/>
    <property type="match status" value="2"/>
</dbReference>
<keyword evidence="3" id="KW-0677">Repeat</keyword>
<feature type="repeat" description="MBT" evidence="11">
    <location>
        <begin position="300"/>
        <end position="402"/>
    </location>
</feature>
<evidence type="ECO:0000313" key="14">
    <source>
        <dbReference type="EMBL" id="CAG5115770.1"/>
    </source>
</evidence>
<accession>A0A8S3YL65</accession>
<dbReference type="PANTHER" id="PTHR12247:SF104">
    <property type="entry name" value="POLYCOMB PROTEIN SFMBT"/>
    <property type="match status" value="1"/>
</dbReference>
<dbReference type="Proteomes" id="UP000678393">
    <property type="component" value="Unassembled WGS sequence"/>
</dbReference>
<evidence type="ECO:0000256" key="11">
    <source>
        <dbReference type="PROSITE-ProRule" id="PRU00459"/>
    </source>
</evidence>
<keyword evidence="4 10" id="KW-0863">Zinc-finger</keyword>
<evidence type="ECO:0000256" key="10">
    <source>
        <dbReference type="PROSITE-ProRule" id="PRU00367"/>
    </source>
</evidence>
<evidence type="ECO:0000256" key="8">
    <source>
        <dbReference type="ARBA" id="ARBA00023163"/>
    </source>
</evidence>
<evidence type="ECO:0000256" key="9">
    <source>
        <dbReference type="ARBA" id="ARBA00023242"/>
    </source>
</evidence>
<dbReference type="CDD" id="cd20098">
    <property type="entry name" value="MBT_dSfmbt-like_rpt2"/>
    <property type="match status" value="1"/>
</dbReference>
<dbReference type="PANTHER" id="PTHR12247">
    <property type="entry name" value="POLYCOMB GROUP PROTEIN"/>
    <property type="match status" value="1"/>
</dbReference>
<reference evidence="14" key="1">
    <citation type="submission" date="2021-04" db="EMBL/GenBank/DDBJ databases">
        <authorList>
            <consortium name="Molecular Ecology Group"/>
        </authorList>
    </citation>
    <scope>NUCLEOTIDE SEQUENCE</scope>
</reference>
<keyword evidence="15" id="KW-1185">Reference proteome</keyword>
<evidence type="ECO:0000256" key="2">
    <source>
        <dbReference type="ARBA" id="ARBA00022723"/>
    </source>
</evidence>
<dbReference type="InterPro" id="IPR012313">
    <property type="entry name" value="Znf_FCS"/>
</dbReference>
<dbReference type="Gene3D" id="2.30.30.140">
    <property type="match status" value="2"/>
</dbReference>
<dbReference type="EMBL" id="CAJHNH020000162">
    <property type="protein sequence ID" value="CAG5115770.1"/>
    <property type="molecule type" value="Genomic_DNA"/>
</dbReference>
<keyword evidence="9" id="KW-0539">Nucleus</keyword>
<keyword evidence="2" id="KW-0479">Metal-binding</keyword>
<dbReference type="Gene3D" id="3.30.60.160">
    <property type="match status" value="1"/>
</dbReference>
<evidence type="ECO:0000256" key="6">
    <source>
        <dbReference type="ARBA" id="ARBA00022853"/>
    </source>
</evidence>
<proteinExistence type="predicted"/>
<dbReference type="GO" id="GO:0003682">
    <property type="term" value="F:chromatin binding"/>
    <property type="evidence" value="ECO:0007669"/>
    <property type="project" value="TreeGrafter"/>
</dbReference>
<sequence>MEPGDADWSNLSLDDRVDSVLSAFEKQDESSLGSVDNRSDQVYDSNNQADDDFASTLGMYDGYDSYNDSDISTDNEDIDENALDGELFDNDEGISKYRFLNNKDGMAICECCGSVGIKHAFYSKSKRFCSLSCSRSYATHQREGKPVTTKPISTGKRGKLGSKKFSQKIQPNVLKASLRGETGRVFDWGPYLLSSQANAVSVSCFKHVPMHDCWDQMVEGVLVEVPNTDLDVGKDVKVYWITTVLKICGYKILLRYEGFGSDSSKDFWSNLLTEDVHNVGWCATYGRILAPPKSIKDKYSDWKEFLIKRLTGTRTIPPNFHAKMTEWLDGHKLKLGMQLEVVNKMCVSAMRVAVIKEVIGGRLRLNYLDSKDEVDEFWCHMTSPLIHPVGWSQTVNHKLHASPEYISSCLSKIAMHKYGPLDATPDMFPK</sequence>
<evidence type="ECO:0000256" key="12">
    <source>
        <dbReference type="SAM" id="MobiDB-lite"/>
    </source>
</evidence>
<dbReference type="PROSITE" id="PS51024">
    <property type="entry name" value="ZF_FCS"/>
    <property type="match status" value="1"/>
</dbReference>
<name>A0A8S3YL65_9EUPU</name>
<comment type="subcellular location">
    <subcellularLocation>
        <location evidence="1">Nucleus</location>
    </subcellularLocation>
</comment>
<organism evidence="14 15">
    <name type="scientific">Candidula unifasciata</name>
    <dbReference type="NCBI Taxonomy" id="100452"/>
    <lineage>
        <taxon>Eukaryota</taxon>
        <taxon>Metazoa</taxon>
        <taxon>Spiralia</taxon>
        <taxon>Lophotrochozoa</taxon>
        <taxon>Mollusca</taxon>
        <taxon>Gastropoda</taxon>
        <taxon>Heterobranchia</taxon>
        <taxon>Euthyneura</taxon>
        <taxon>Panpulmonata</taxon>
        <taxon>Eupulmonata</taxon>
        <taxon>Stylommatophora</taxon>
        <taxon>Helicina</taxon>
        <taxon>Helicoidea</taxon>
        <taxon>Geomitridae</taxon>
        <taxon>Candidula</taxon>
    </lineage>
</organism>
<keyword evidence="6" id="KW-0156">Chromatin regulator</keyword>
<evidence type="ECO:0000259" key="13">
    <source>
        <dbReference type="PROSITE" id="PS51024"/>
    </source>
</evidence>
<evidence type="ECO:0000256" key="5">
    <source>
        <dbReference type="ARBA" id="ARBA00022833"/>
    </source>
</evidence>
<feature type="compositionally biased region" description="Polar residues" evidence="12">
    <location>
        <begin position="30"/>
        <end position="48"/>
    </location>
</feature>
<evidence type="ECO:0000256" key="4">
    <source>
        <dbReference type="ARBA" id="ARBA00022771"/>
    </source>
</evidence>
<dbReference type="OrthoDB" id="5800688at2759"/>
<dbReference type="PROSITE" id="PS51079">
    <property type="entry name" value="MBT"/>
    <property type="match status" value="2"/>
</dbReference>
<dbReference type="GO" id="GO:0006325">
    <property type="term" value="P:chromatin organization"/>
    <property type="evidence" value="ECO:0007669"/>
    <property type="project" value="UniProtKB-KW"/>
</dbReference>
<dbReference type="GO" id="GO:0005634">
    <property type="term" value="C:nucleus"/>
    <property type="evidence" value="ECO:0007669"/>
    <property type="project" value="UniProtKB-SubCell"/>
</dbReference>
<dbReference type="GO" id="GO:0045892">
    <property type="term" value="P:negative regulation of DNA-templated transcription"/>
    <property type="evidence" value="ECO:0007669"/>
    <property type="project" value="TreeGrafter"/>
</dbReference>
<feature type="domain" description="FCS-type" evidence="13">
    <location>
        <begin position="100"/>
        <end position="135"/>
    </location>
</feature>
<feature type="region of interest" description="Disordered" evidence="12">
    <location>
        <begin position="26"/>
        <end position="50"/>
    </location>
</feature>
<evidence type="ECO:0000313" key="15">
    <source>
        <dbReference type="Proteomes" id="UP000678393"/>
    </source>
</evidence>
<protein>
    <recommendedName>
        <fullName evidence="13">FCS-type domain-containing protein</fullName>
    </recommendedName>
</protein>
<feature type="non-terminal residue" evidence="14">
    <location>
        <position position="1"/>
    </location>
</feature>
<evidence type="ECO:0000256" key="3">
    <source>
        <dbReference type="ARBA" id="ARBA00022737"/>
    </source>
</evidence>
<evidence type="ECO:0000256" key="7">
    <source>
        <dbReference type="ARBA" id="ARBA00023015"/>
    </source>
</evidence>
<keyword evidence="8" id="KW-0804">Transcription</keyword>
<feature type="repeat" description="MBT" evidence="11">
    <location>
        <begin position="186"/>
        <end position="292"/>
    </location>
</feature>
<dbReference type="InterPro" id="IPR004092">
    <property type="entry name" value="Mbt"/>
</dbReference>
<dbReference type="AlphaFoldDB" id="A0A8S3YL65"/>
<keyword evidence="7" id="KW-0805">Transcription regulation</keyword>